<evidence type="ECO:0000313" key="1">
    <source>
        <dbReference type="EMBL" id="RQM14653.1"/>
    </source>
</evidence>
<comment type="caution">
    <text evidence="1">The sequence shown here is derived from an EMBL/GenBank/DDBJ whole genome shotgun (WGS) entry which is preliminary data.</text>
</comment>
<dbReference type="Proteomes" id="UP000286097">
    <property type="component" value="Unassembled WGS sequence"/>
</dbReference>
<gene>
    <name evidence="1" type="ORF">DD237_006660</name>
</gene>
<dbReference type="VEuPathDB" id="FungiDB:DD237_006660"/>
<dbReference type="AlphaFoldDB" id="A0A3R7W470"/>
<sequence>MGVRKPSLPRNSPKAPASAWCPPIVRTRVPLHARGIPEAPASVQFLKKSHAREPLLDVRHP</sequence>
<accession>A0A3R7W470</accession>
<evidence type="ECO:0000313" key="2">
    <source>
        <dbReference type="Proteomes" id="UP000286097"/>
    </source>
</evidence>
<reference evidence="1 2" key="1">
    <citation type="submission" date="2018-06" db="EMBL/GenBank/DDBJ databases">
        <title>Comparative genomics of downy mildews reveals potential adaptations to biotrophy.</title>
        <authorList>
            <person name="Fletcher K."/>
            <person name="Klosterman S.J."/>
            <person name="Derevnina L."/>
            <person name="Martin F."/>
            <person name="Koike S."/>
            <person name="Reyes Chin-Wo S."/>
            <person name="Mou B."/>
            <person name="Michelmore R."/>
        </authorList>
    </citation>
    <scope>NUCLEOTIDE SEQUENCE [LARGE SCALE GENOMIC DNA]</scope>
    <source>
        <strain evidence="1 2">R13</strain>
    </source>
</reference>
<organism evidence="1 2">
    <name type="scientific">Peronospora effusa</name>
    <dbReference type="NCBI Taxonomy" id="542832"/>
    <lineage>
        <taxon>Eukaryota</taxon>
        <taxon>Sar</taxon>
        <taxon>Stramenopiles</taxon>
        <taxon>Oomycota</taxon>
        <taxon>Peronosporomycetes</taxon>
        <taxon>Peronosporales</taxon>
        <taxon>Peronosporaceae</taxon>
        <taxon>Peronospora</taxon>
    </lineage>
</organism>
<name>A0A3R7W470_9STRA</name>
<proteinExistence type="predicted"/>
<dbReference type="EMBL" id="QKXF01000192">
    <property type="protein sequence ID" value="RQM14653.1"/>
    <property type="molecule type" value="Genomic_DNA"/>
</dbReference>
<protein>
    <submittedName>
        <fullName evidence="1">Uncharacterized protein</fullName>
    </submittedName>
</protein>